<sequence length="60" mass="7036">MWPHRTRKPMLQKGLKSFSINADAGHPHQLPTRSTCCLITRGPQRTMIRYRCLIFPTSLW</sequence>
<protein>
    <submittedName>
        <fullName evidence="1">Uncharacterized protein</fullName>
    </submittedName>
</protein>
<evidence type="ECO:0000313" key="1">
    <source>
        <dbReference type="EMBL" id="PIO62378.1"/>
    </source>
</evidence>
<organism evidence="1 2">
    <name type="scientific">Teladorsagia circumcincta</name>
    <name type="common">Brown stomach worm</name>
    <name type="synonym">Ostertagia circumcincta</name>
    <dbReference type="NCBI Taxonomy" id="45464"/>
    <lineage>
        <taxon>Eukaryota</taxon>
        <taxon>Metazoa</taxon>
        <taxon>Ecdysozoa</taxon>
        <taxon>Nematoda</taxon>
        <taxon>Chromadorea</taxon>
        <taxon>Rhabditida</taxon>
        <taxon>Rhabditina</taxon>
        <taxon>Rhabditomorpha</taxon>
        <taxon>Strongyloidea</taxon>
        <taxon>Trichostrongylidae</taxon>
        <taxon>Teladorsagia</taxon>
    </lineage>
</organism>
<name>A0A2G9TWU8_TELCI</name>
<gene>
    <name evidence="1" type="ORF">TELCIR_16067</name>
</gene>
<dbReference type="AlphaFoldDB" id="A0A2G9TWU8"/>
<dbReference type="EMBL" id="KZ352183">
    <property type="protein sequence ID" value="PIO62378.1"/>
    <property type="molecule type" value="Genomic_DNA"/>
</dbReference>
<dbReference type="Proteomes" id="UP000230423">
    <property type="component" value="Unassembled WGS sequence"/>
</dbReference>
<proteinExistence type="predicted"/>
<accession>A0A2G9TWU8</accession>
<reference evidence="1 2" key="1">
    <citation type="submission" date="2015-09" db="EMBL/GenBank/DDBJ databases">
        <title>Draft genome of the parasitic nematode Teladorsagia circumcincta isolate WARC Sus (inbred).</title>
        <authorList>
            <person name="Mitreva M."/>
        </authorList>
    </citation>
    <scope>NUCLEOTIDE SEQUENCE [LARGE SCALE GENOMIC DNA]</scope>
    <source>
        <strain evidence="1 2">S</strain>
    </source>
</reference>
<evidence type="ECO:0000313" key="2">
    <source>
        <dbReference type="Proteomes" id="UP000230423"/>
    </source>
</evidence>
<keyword evidence="2" id="KW-1185">Reference proteome</keyword>